<dbReference type="AlphaFoldDB" id="A0A921TIB7"/>
<gene>
    <name evidence="2" type="ORF">CR938_05350</name>
</gene>
<evidence type="ECO:0000313" key="2">
    <source>
        <dbReference type="EMBL" id="KAF1689519.1"/>
    </source>
</evidence>
<dbReference type="EMBL" id="PDWK01000019">
    <property type="protein sequence ID" value="KAF1689519.1"/>
    <property type="molecule type" value="Genomic_DNA"/>
</dbReference>
<dbReference type="SUPFAM" id="SSF53474">
    <property type="entry name" value="alpha/beta-Hydrolases"/>
    <property type="match status" value="1"/>
</dbReference>
<dbReference type="InterPro" id="IPR029058">
    <property type="entry name" value="AB_hydrolase_fold"/>
</dbReference>
<name>A0A921TIB7_9GAMM</name>
<reference evidence="2" key="1">
    <citation type="submission" date="2017-10" db="EMBL/GenBank/DDBJ databases">
        <title>Whole genome sequencing of members of genus Pseudoxanthomonas.</title>
        <authorList>
            <person name="Kumar S."/>
            <person name="Bansal K."/>
            <person name="Kaur A."/>
            <person name="Patil P."/>
            <person name="Sharma S."/>
            <person name="Patil P.B."/>
        </authorList>
    </citation>
    <scope>NUCLEOTIDE SEQUENCE</scope>
    <source>
        <strain evidence="2">DSM 22914</strain>
    </source>
</reference>
<evidence type="ECO:0000259" key="1">
    <source>
        <dbReference type="Pfam" id="PF12697"/>
    </source>
</evidence>
<protein>
    <submittedName>
        <fullName evidence="2">Alpha/beta hydrolase</fullName>
    </submittedName>
</protein>
<keyword evidence="2" id="KW-0378">Hydrolase</keyword>
<accession>A0A921TIB7</accession>
<keyword evidence="3" id="KW-1185">Reference proteome</keyword>
<evidence type="ECO:0000313" key="3">
    <source>
        <dbReference type="Proteomes" id="UP000717981"/>
    </source>
</evidence>
<dbReference type="InterPro" id="IPR000073">
    <property type="entry name" value="AB_hydrolase_1"/>
</dbReference>
<dbReference type="Gene3D" id="3.40.50.1820">
    <property type="entry name" value="alpha/beta hydrolase"/>
    <property type="match status" value="1"/>
</dbReference>
<organism evidence="2 3">
    <name type="scientific">Pseudoxanthomonas taiwanensis</name>
    <dbReference type="NCBI Taxonomy" id="176598"/>
    <lineage>
        <taxon>Bacteria</taxon>
        <taxon>Pseudomonadati</taxon>
        <taxon>Pseudomonadota</taxon>
        <taxon>Gammaproteobacteria</taxon>
        <taxon>Lysobacterales</taxon>
        <taxon>Lysobacteraceae</taxon>
        <taxon>Pseudoxanthomonas</taxon>
    </lineage>
</organism>
<feature type="domain" description="AB hydrolase-1" evidence="1">
    <location>
        <begin position="94"/>
        <end position="289"/>
    </location>
</feature>
<sequence>MSPTTVSASPQKSTTVRSFRVPRAVRWAFAAGGWLMPGTTLRRASRLFATPLAHSHRRAWEADVSDCRVGQVESGGRTLTTYTWGDPAAQPWGLFTHGWSSFGLRCRPWVEPLRQAGYAVVSFDLPGHGRNEPAQTNLVECAGAGAAVARWHGPAAAVLAHSMGGGAAALAIRDGGLQAGRAVLVAPAADVLAAGHRFGRMVGLREPLVERMFHQFERQLGVPVASLSVHAYLPRFGMPALVVHDLEDDEVPWEEGERYARLWPGARLLSTRGLGHHRIAGDPEVIAAALRFLRGEPVGERVVSSPNLPFGIA</sequence>
<dbReference type="Pfam" id="PF12697">
    <property type="entry name" value="Abhydrolase_6"/>
    <property type="match status" value="1"/>
</dbReference>
<proteinExistence type="predicted"/>
<dbReference type="OrthoDB" id="9785847at2"/>
<dbReference type="GO" id="GO:0016020">
    <property type="term" value="C:membrane"/>
    <property type="evidence" value="ECO:0007669"/>
    <property type="project" value="TreeGrafter"/>
</dbReference>
<dbReference type="GO" id="GO:0016787">
    <property type="term" value="F:hydrolase activity"/>
    <property type="evidence" value="ECO:0007669"/>
    <property type="project" value="UniProtKB-KW"/>
</dbReference>
<dbReference type="InterPro" id="IPR050266">
    <property type="entry name" value="AB_hydrolase_sf"/>
</dbReference>
<dbReference type="PANTHER" id="PTHR43798:SF33">
    <property type="entry name" value="HYDROLASE, PUTATIVE (AFU_ORTHOLOGUE AFUA_2G14860)-RELATED"/>
    <property type="match status" value="1"/>
</dbReference>
<dbReference type="PANTHER" id="PTHR43798">
    <property type="entry name" value="MONOACYLGLYCEROL LIPASE"/>
    <property type="match status" value="1"/>
</dbReference>
<comment type="caution">
    <text evidence="2">The sequence shown here is derived from an EMBL/GenBank/DDBJ whole genome shotgun (WGS) entry which is preliminary data.</text>
</comment>
<dbReference type="Proteomes" id="UP000717981">
    <property type="component" value="Unassembled WGS sequence"/>
</dbReference>